<dbReference type="Proteomes" id="UP000015453">
    <property type="component" value="Unassembled WGS sequence"/>
</dbReference>
<name>S8EBV7_9LAMI</name>
<dbReference type="PANTHER" id="PTHR36000">
    <property type="entry name" value="DEFECTIVE 1273 PROTEIN, PUTATIVE-RELATED"/>
    <property type="match status" value="1"/>
</dbReference>
<keyword evidence="3" id="KW-1185">Reference proteome</keyword>
<gene>
    <name evidence="2" type="ORF">M569_04711</name>
</gene>
<keyword evidence="1" id="KW-0812">Transmembrane</keyword>
<protein>
    <submittedName>
        <fullName evidence="2">Uncharacterized protein</fullName>
    </submittedName>
</protein>
<proteinExistence type="predicted"/>
<reference evidence="2 3" key="1">
    <citation type="journal article" date="2013" name="BMC Genomics">
        <title>The miniature genome of a carnivorous plant Genlisea aurea contains a low number of genes and short non-coding sequences.</title>
        <authorList>
            <person name="Leushkin E.V."/>
            <person name="Sutormin R.A."/>
            <person name="Nabieva E.R."/>
            <person name="Penin A.A."/>
            <person name="Kondrashov A.S."/>
            <person name="Logacheva M.D."/>
        </authorList>
    </citation>
    <scope>NUCLEOTIDE SEQUENCE [LARGE SCALE GENOMIC DNA]</scope>
</reference>
<dbReference type="AlphaFoldDB" id="S8EBV7"/>
<keyword evidence="1" id="KW-0472">Membrane</keyword>
<dbReference type="EMBL" id="AUSU01001844">
    <property type="protein sequence ID" value="EPS70052.1"/>
    <property type="molecule type" value="Genomic_DNA"/>
</dbReference>
<dbReference type="PANTHER" id="PTHR36000:SF3">
    <property type="entry name" value="EMBRYO DEFECTIVE 1273"/>
    <property type="match status" value="1"/>
</dbReference>
<feature type="transmembrane region" description="Helical" evidence="1">
    <location>
        <begin position="111"/>
        <end position="131"/>
    </location>
</feature>
<accession>S8EBV7</accession>
<evidence type="ECO:0000313" key="2">
    <source>
        <dbReference type="EMBL" id="EPS70052.1"/>
    </source>
</evidence>
<sequence>MGNSSEPVKMMEFLNISQEKLLQAIPGSLKSFPWKKLETFALRKFLVLGKESLKWSLLALYALSFVSDIVYSISQNKELAIPFGLFAGYVIACYIDDISRELSKDREVGHLTPQFLGICFFALVKIVAVFIFRGKDVILHVANGGLMQVLWNLRRL</sequence>
<keyword evidence="1" id="KW-1133">Transmembrane helix</keyword>
<evidence type="ECO:0000313" key="3">
    <source>
        <dbReference type="Proteomes" id="UP000015453"/>
    </source>
</evidence>
<organism evidence="2 3">
    <name type="scientific">Genlisea aurea</name>
    <dbReference type="NCBI Taxonomy" id="192259"/>
    <lineage>
        <taxon>Eukaryota</taxon>
        <taxon>Viridiplantae</taxon>
        <taxon>Streptophyta</taxon>
        <taxon>Embryophyta</taxon>
        <taxon>Tracheophyta</taxon>
        <taxon>Spermatophyta</taxon>
        <taxon>Magnoliopsida</taxon>
        <taxon>eudicotyledons</taxon>
        <taxon>Gunneridae</taxon>
        <taxon>Pentapetalae</taxon>
        <taxon>asterids</taxon>
        <taxon>lamiids</taxon>
        <taxon>Lamiales</taxon>
        <taxon>Lentibulariaceae</taxon>
        <taxon>Genlisea</taxon>
    </lineage>
</organism>
<comment type="caution">
    <text evidence="2">The sequence shown here is derived from an EMBL/GenBank/DDBJ whole genome shotgun (WGS) entry which is preliminary data.</text>
</comment>
<evidence type="ECO:0000256" key="1">
    <source>
        <dbReference type="SAM" id="Phobius"/>
    </source>
</evidence>
<feature type="transmembrane region" description="Helical" evidence="1">
    <location>
        <begin position="79"/>
        <end position="99"/>
    </location>
</feature>
<feature type="transmembrane region" description="Helical" evidence="1">
    <location>
        <begin position="53"/>
        <end position="73"/>
    </location>
</feature>
<dbReference type="OrthoDB" id="742048at2759"/>